<dbReference type="STRING" id="1121014.N788_09965"/>
<evidence type="ECO:0000313" key="1">
    <source>
        <dbReference type="EMBL" id="KFL37315.1"/>
    </source>
</evidence>
<accession>A0A087MKB2</accession>
<dbReference type="AlphaFoldDB" id="A0A087MKB2"/>
<keyword evidence="2" id="KW-1185">Reference proteome</keyword>
<evidence type="ECO:0000313" key="2">
    <source>
        <dbReference type="Proteomes" id="UP000029085"/>
    </source>
</evidence>
<reference evidence="1 2" key="2">
    <citation type="journal article" date="2015" name="Stand. Genomic Sci.">
        <title>High quality draft genomic sequence of Arenimonas donghaensis DSM 18148(T).</title>
        <authorList>
            <person name="Chen F."/>
            <person name="Wang H."/>
            <person name="Cao Y."/>
            <person name="Li X."/>
            <person name="Wang G."/>
        </authorList>
    </citation>
    <scope>NUCLEOTIDE SEQUENCE [LARGE SCALE GENOMIC DNA]</scope>
    <source>
        <strain evidence="1 2">HO3-R19</strain>
    </source>
</reference>
<dbReference type="PATRIC" id="fig|1121014.3.peg.750"/>
<name>A0A087MKB2_9GAMM</name>
<dbReference type="Proteomes" id="UP000029085">
    <property type="component" value="Unassembled WGS sequence"/>
</dbReference>
<comment type="caution">
    <text evidence="1">The sequence shown here is derived from an EMBL/GenBank/DDBJ whole genome shotgun (WGS) entry which is preliminary data.</text>
</comment>
<dbReference type="EMBL" id="AVCJ01000004">
    <property type="protein sequence ID" value="KFL37315.1"/>
    <property type="molecule type" value="Genomic_DNA"/>
</dbReference>
<protein>
    <submittedName>
        <fullName evidence="1">Uncharacterized protein</fullName>
    </submittedName>
</protein>
<gene>
    <name evidence="1" type="ORF">N788_09965</name>
</gene>
<sequence length="232" mass="24827">MAAILSGCDIAKSAAETADRLDRAHQFGEATREPDASDPEGRSFILRAESKAEATWVDAMALFFADNQTCPEGANFSIHGMSPNQEELAKDPAGVVYPGGTVFELRAQCEVAFPHEIAIDPAITQDEAFDRLRLELSGAGPFDPSRYHMTSVSFGELNPKYSALHKALGYMLARGTRECGSAGVQFRNLVVLAPDTPESRTPATGKAYLGAEYECMAAATTESGTPHLEPGP</sequence>
<reference evidence="2" key="1">
    <citation type="submission" date="2013-08" db="EMBL/GenBank/DDBJ databases">
        <title>Genome sequencing of Arenimonas donghaensis.</title>
        <authorList>
            <person name="Chen F."/>
            <person name="Wang G."/>
        </authorList>
    </citation>
    <scope>NUCLEOTIDE SEQUENCE [LARGE SCALE GENOMIC DNA]</scope>
    <source>
        <strain evidence="2">HO3-R19</strain>
    </source>
</reference>
<organism evidence="1 2">
    <name type="scientific">Arenimonas donghaensis DSM 18148 = HO3-R19</name>
    <dbReference type="NCBI Taxonomy" id="1121014"/>
    <lineage>
        <taxon>Bacteria</taxon>
        <taxon>Pseudomonadati</taxon>
        <taxon>Pseudomonadota</taxon>
        <taxon>Gammaproteobacteria</taxon>
        <taxon>Lysobacterales</taxon>
        <taxon>Lysobacteraceae</taxon>
        <taxon>Arenimonas</taxon>
    </lineage>
</organism>
<proteinExistence type="predicted"/>